<accession>A0A8H5GK13</accession>
<evidence type="ECO:0000256" key="1">
    <source>
        <dbReference type="SAM" id="MobiDB-lite"/>
    </source>
</evidence>
<dbReference type="EMBL" id="JAACJM010000022">
    <property type="protein sequence ID" value="KAF5366529.1"/>
    <property type="molecule type" value="Genomic_DNA"/>
</dbReference>
<dbReference type="AlphaFoldDB" id="A0A8H5GK13"/>
<protein>
    <submittedName>
        <fullName evidence="2">Uncharacterized protein</fullName>
    </submittedName>
</protein>
<organism evidence="2 3">
    <name type="scientific">Tetrapyrgos nigripes</name>
    <dbReference type="NCBI Taxonomy" id="182062"/>
    <lineage>
        <taxon>Eukaryota</taxon>
        <taxon>Fungi</taxon>
        <taxon>Dikarya</taxon>
        <taxon>Basidiomycota</taxon>
        <taxon>Agaricomycotina</taxon>
        <taxon>Agaricomycetes</taxon>
        <taxon>Agaricomycetidae</taxon>
        <taxon>Agaricales</taxon>
        <taxon>Marasmiineae</taxon>
        <taxon>Marasmiaceae</taxon>
        <taxon>Tetrapyrgos</taxon>
    </lineage>
</organism>
<evidence type="ECO:0000313" key="3">
    <source>
        <dbReference type="Proteomes" id="UP000559256"/>
    </source>
</evidence>
<proteinExistence type="predicted"/>
<evidence type="ECO:0000313" key="2">
    <source>
        <dbReference type="EMBL" id="KAF5366529.1"/>
    </source>
</evidence>
<dbReference type="Proteomes" id="UP000559256">
    <property type="component" value="Unassembled WGS sequence"/>
</dbReference>
<sequence>MSGNRVPDSRTIRMSGGQYKENDQSSSVVHGRSTTNFGAYTENSPTSSESLPEDIRTSFVKEVKAVVIELAGYSNAWEDPTSEKLKGIWIKVMPNMRDDFSRYEQDIRSLVAEILIEWRNSIGNAAIAAVKSDMEKKTSNRDRRAYVTNQTKGALWDHLCYYSDPKQGDGRKPTGFLQSPVVAETLSEHFKVILSIPETDRLKNPPTGAMVLTILAIDRAFKLFANGHLDNISPSDFSQDAQARSSAPIVQQFFGKTRTGQDRVSDELWEKIIAAAKSHGETPYVEVMDVADNKGKLPDDLKFC</sequence>
<name>A0A8H5GK13_9AGAR</name>
<keyword evidence="3" id="KW-1185">Reference proteome</keyword>
<reference evidence="2 3" key="1">
    <citation type="journal article" date="2020" name="ISME J.">
        <title>Uncovering the hidden diversity of litter-decomposition mechanisms in mushroom-forming fungi.</title>
        <authorList>
            <person name="Floudas D."/>
            <person name="Bentzer J."/>
            <person name="Ahren D."/>
            <person name="Johansson T."/>
            <person name="Persson P."/>
            <person name="Tunlid A."/>
        </authorList>
    </citation>
    <scope>NUCLEOTIDE SEQUENCE [LARGE SCALE GENOMIC DNA]</scope>
    <source>
        <strain evidence="2 3">CBS 291.85</strain>
    </source>
</reference>
<comment type="caution">
    <text evidence="2">The sequence shown here is derived from an EMBL/GenBank/DDBJ whole genome shotgun (WGS) entry which is preliminary data.</text>
</comment>
<dbReference type="OrthoDB" id="3014170at2759"/>
<feature type="compositionally biased region" description="Polar residues" evidence="1">
    <location>
        <begin position="24"/>
        <end position="50"/>
    </location>
</feature>
<feature type="region of interest" description="Disordered" evidence="1">
    <location>
        <begin position="1"/>
        <end position="52"/>
    </location>
</feature>
<gene>
    <name evidence="2" type="ORF">D9758_008922</name>
</gene>